<reference evidence="1 2" key="1">
    <citation type="journal article" date="2012" name="Proc. Natl. Acad. Sci. U.S.A.">
        <title>Antigenic diversity is generated by distinct evolutionary mechanisms in African trypanosome species.</title>
        <authorList>
            <person name="Jackson A.P."/>
            <person name="Berry A."/>
            <person name="Aslett M."/>
            <person name="Allison H.C."/>
            <person name="Burton P."/>
            <person name="Vavrova-Anderson J."/>
            <person name="Brown R."/>
            <person name="Browne H."/>
            <person name="Corton N."/>
            <person name="Hauser H."/>
            <person name="Gamble J."/>
            <person name="Gilderthorp R."/>
            <person name="Marcello L."/>
            <person name="McQuillan J."/>
            <person name="Otto T.D."/>
            <person name="Quail M.A."/>
            <person name="Sanders M.J."/>
            <person name="van Tonder A."/>
            <person name="Ginger M.L."/>
            <person name="Field M.C."/>
            <person name="Barry J.D."/>
            <person name="Hertz-Fowler C."/>
            <person name="Berriman M."/>
        </authorList>
    </citation>
    <scope>NUCLEOTIDE SEQUENCE</scope>
    <source>
        <strain evidence="1 2">Y486</strain>
    </source>
</reference>
<dbReference type="Proteomes" id="UP000009027">
    <property type="component" value="Unassembled WGS sequence"/>
</dbReference>
<sequence>MQNRVGLRDMACCAAWEVLQKLSFEAALAASVKVSRDALLKTQQLHGDVFFVGIATMDLNRNECISVLRSLAGLEHLIIAAVERTLAGYAEFALRNDMQGPSLESCWLHVSLSNLHSLAVCFSRRPPMPSLVMAALLQLTAVAAHHSPSEALGTEGCNVLVSLLQLLVYLPRSSGMRSTPSILRVARVTIRNIMRTIGPALSSMSGCCTQNGWDATAAAPHKSTVMNREIIPWLERQLIPLNVLTSTGAQAELREDRGLALSLLEYVPCDLPHSVEVGNYFQLLHLAEAVDTLLLVESGGIEGQEREQALSFLEKMRCFLQQQQSAIASLPALALSHAGAQNAQAEQKSPRLVYALDGSRAGSNAACWRGTLPRCSSAGRQWTAHTDAACHSLTCEPDNLNESSEAAWDESPEVEAG</sequence>
<protein>
    <submittedName>
        <fullName evidence="1">Uncharacterized protein</fullName>
    </submittedName>
</protein>
<dbReference type="AlphaFoldDB" id="F9WQ11"/>
<dbReference type="VEuPathDB" id="TriTrypDB:TvY486_0023480"/>
<organism evidence="1 2">
    <name type="scientific">Trypanosoma vivax (strain Y486)</name>
    <dbReference type="NCBI Taxonomy" id="1055687"/>
    <lineage>
        <taxon>Eukaryota</taxon>
        <taxon>Discoba</taxon>
        <taxon>Euglenozoa</taxon>
        <taxon>Kinetoplastea</taxon>
        <taxon>Metakinetoplastina</taxon>
        <taxon>Trypanosomatida</taxon>
        <taxon>Trypanosomatidae</taxon>
        <taxon>Trypanosoma</taxon>
        <taxon>Duttonella</taxon>
    </lineage>
</organism>
<evidence type="ECO:0000313" key="2">
    <source>
        <dbReference type="Proteomes" id="UP000009027"/>
    </source>
</evidence>
<name>F9WQ11_TRYVY</name>
<accession>F9WQ11</accession>
<gene>
    <name evidence="1" type="ORF">TvY486_0023480</name>
</gene>
<dbReference type="EMBL" id="CAEX01003851">
    <property type="protein sequence ID" value="CCD19638.1"/>
    <property type="molecule type" value="Genomic_DNA"/>
</dbReference>
<keyword evidence="2" id="KW-1185">Reference proteome</keyword>
<evidence type="ECO:0000313" key="1">
    <source>
        <dbReference type="EMBL" id="CCD19638.1"/>
    </source>
</evidence>
<proteinExistence type="predicted"/>